<dbReference type="EMBL" id="CALNXJ010000150">
    <property type="protein sequence ID" value="CAH3167172.1"/>
    <property type="molecule type" value="Genomic_DNA"/>
</dbReference>
<evidence type="ECO:0000313" key="2">
    <source>
        <dbReference type="EMBL" id="CAH3167172.1"/>
    </source>
</evidence>
<dbReference type="PROSITE" id="PS50017">
    <property type="entry name" value="DEATH_DOMAIN"/>
    <property type="match status" value="1"/>
</dbReference>
<dbReference type="Proteomes" id="UP001159428">
    <property type="component" value="Unassembled WGS sequence"/>
</dbReference>
<gene>
    <name evidence="2" type="ORF">PMEA_00006998</name>
</gene>
<dbReference type="Gene3D" id="1.10.533.10">
    <property type="entry name" value="Death Domain, Fas"/>
    <property type="match status" value="1"/>
</dbReference>
<proteinExistence type="predicted"/>
<accession>A0AAU9Y2N5</accession>
<comment type="caution">
    <text evidence="2">The sequence shown here is derived from an EMBL/GenBank/DDBJ whole genome shotgun (WGS) entry which is preliminary data.</text>
</comment>
<dbReference type="InterPro" id="IPR011029">
    <property type="entry name" value="DEATH-like_dom_sf"/>
</dbReference>
<dbReference type="SUPFAM" id="SSF47986">
    <property type="entry name" value="DEATH domain"/>
    <property type="match status" value="1"/>
</dbReference>
<dbReference type="InterPro" id="IPR000488">
    <property type="entry name" value="Death_dom"/>
</dbReference>
<dbReference type="CDD" id="cd01670">
    <property type="entry name" value="Death"/>
    <property type="match status" value="1"/>
</dbReference>
<evidence type="ECO:0000313" key="3">
    <source>
        <dbReference type="Proteomes" id="UP001159428"/>
    </source>
</evidence>
<protein>
    <recommendedName>
        <fullName evidence="1">Death domain-containing protein</fullName>
    </recommendedName>
</protein>
<reference evidence="2 3" key="1">
    <citation type="submission" date="2022-05" db="EMBL/GenBank/DDBJ databases">
        <authorList>
            <consortium name="Genoscope - CEA"/>
            <person name="William W."/>
        </authorList>
    </citation>
    <scope>NUCLEOTIDE SEQUENCE [LARGE SCALE GENOMIC DNA]</scope>
</reference>
<keyword evidence="3" id="KW-1185">Reference proteome</keyword>
<evidence type="ECO:0000259" key="1">
    <source>
        <dbReference type="PROSITE" id="PS50017"/>
    </source>
</evidence>
<organism evidence="2 3">
    <name type="scientific">Pocillopora meandrina</name>
    <dbReference type="NCBI Taxonomy" id="46732"/>
    <lineage>
        <taxon>Eukaryota</taxon>
        <taxon>Metazoa</taxon>
        <taxon>Cnidaria</taxon>
        <taxon>Anthozoa</taxon>
        <taxon>Hexacorallia</taxon>
        <taxon>Scleractinia</taxon>
        <taxon>Astrocoeniina</taxon>
        <taxon>Pocilloporidae</taxon>
        <taxon>Pocillopora</taxon>
    </lineage>
</organism>
<feature type="domain" description="Death" evidence="1">
    <location>
        <begin position="29"/>
        <end position="83"/>
    </location>
</feature>
<dbReference type="Pfam" id="PF00531">
    <property type="entry name" value="Death"/>
    <property type="match status" value="1"/>
</dbReference>
<name>A0AAU9Y2N5_9CNID</name>
<dbReference type="GO" id="GO:0007165">
    <property type="term" value="P:signal transduction"/>
    <property type="evidence" value="ECO:0007669"/>
    <property type="project" value="InterPro"/>
</dbReference>
<dbReference type="AlphaFoldDB" id="A0AAU9Y2N5"/>
<sequence>MAASTFRDIRVKQGVPSDEELEWLSHQLENWEELGRRLKIEQATLTAFDDDYGRKRKKIYKMLQHWKQKDGSDATYMVLHDALCHQFVNRADLAEKLCRQ</sequence>